<comment type="caution">
    <text evidence="2">The sequence shown here is derived from an EMBL/GenBank/DDBJ whole genome shotgun (WGS) entry which is preliminary data.</text>
</comment>
<dbReference type="AlphaFoldDB" id="A0A9P7UMK5"/>
<dbReference type="RefSeq" id="XP_043004268.1">
    <property type="nucleotide sequence ID" value="XM_043158913.1"/>
</dbReference>
<keyword evidence="3" id="KW-1185">Reference proteome</keyword>
<name>A0A9P7UMK5_9AGAR</name>
<evidence type="ECO:0000313" key="2">
    <source>
        <dbReference type="EMBL" id="KAG7087797.1"/>
    </source>
</evidence>
<evidence type="ECO:0000313" key="3">
    <source>
        <dbReference type="Proteomes" id="UP001049176"/>
    </source>
</evidence>
<feature type="signal peptide" evidence="1">
    <location>
        <begin position="1"/>
        <end position="16"/>
    </location>
</feature>
<sequence>MKFSTVSSLIAATCLALSVGAAPSANPSELVERDLEARASCSYAYNGSTGRGAGTLYSCSSVSWVISSYVCYVSSSSGGNWCCSGNLVQTSAGPMVGGCFSS</sequence>
<feature type="chain" id="PRO_5040360502" evidence="1">
    <location>
        <begin position="17"/>
        <end position="102"/>
    </location>
</feature>
<dbReference type="KEGG" id="more:E1B28_013738"/>
<proteinExistence type="predicted"/>
<protein>
    <submittedName>
        <fullName evidence="2">Uncharacterized protein</fullName>
    </submittedName>
</protein>
<reference evidence="2" key="1">
    <citation type="journal article" date="2021" name="Genome Biol. Evol.">
        <title>The assembled and annotated genome of the fairy-ring fungus Marasmius oreades.</title>
        <authorList>
            <person name="Hiltunen M."/>
            <person name="Ament-Velasquez S.L."/>
            <person name="Johannesson H."/>
        </authorList>
    </citation>
    <scope>NUCLEOTIDE SEQUENCE</scope>
    <source>
        <strain evidence="2">03SP1</strain>
    </source>
</reference>
<keyword evidence="1" id="KW-0732">Signal</keyword>
<gene>
    <name evidence="2" type="ORF">E1B28_013738</name>
</gene>
<evidence type="ECO:0000256" key="1">
    <source>
        <dbReference type="SAM" id="SignalP"/>
    </source>
</evidence>
<dbReference type="EMBL" id="CM032189">
    <property type="protein sequence ID" value="KAG7087797.1"/>
    <property type="molecule type" value="Genomic_DNA"/>
</dbReference>
<accession>A0A9P7UMK5</accession>
<dbReference type="Proteomes" id="UP001049176">
    <property type="component" value="Chromosome 9"/>
</dbReference>
<organism evidence="2 3">
    <name type="scientific">Marasmius oreades</name>
    <name type="common">fairy-ring Marasmius</name>
    <dbReference type="NCBI Taxonomy" id="181124"/>
    <lineage>
        <taxon>Eukaryota</taxon>
        <taxon>Fungi</taxon>
        <taxon>Dikarya</taxon>
        <taxon>Basidiomycota</taxon>
        <taxon>Agaricomycotina</taxon>
        <taxon>Agaricomycetes</taxon>
        <taxon>Agaricomycetidae</taxon>
        <taxon>Agaricales</taxon>
        <taxon>Marasmiineae</taxon>
        <taxon>Marasmiaceae</taxon>
        <taxon>Marasmius</taxon>
    </lineage>
</organism>
<dbReference type="OrthoDB" id="3012024at2759"/>
<dbReference type="GeneID" id="66082813"/>